<dbReference type="EMBL" id="LAZR01010513">
    <property type="protein sequence ID" value="KKM66531.1"/>
    <property type="molecule type" value="Genomic_DNA"/>
</dbReference>
<protein>
    <submittedName>
        <fullName evidence="2">Uncharacterized protein</fullName>
    </submittedName>
</protein>
<accession>A0A0F9JVP3</accession>
<evidence type="ECO:0000256" key="1">
    <source>
        <dbReference type="SAM" id="Phobius"/>
    </source>
</evidence>
<proteinExistence type="predicted"/>
<name>A0A0F9JVP3_9ZZZZ</name>
<feature type="transmembrane region" description="Helical" evidence="1">
    <location>
        <begin position="20"/>
        <end position="39"/>
    </location>
</feature>
<gene>
    <name evidence="2" type="ORF">LCGC14_1480280</name>
</gene>
<keyword evidence="1" id="KW-0472">Membrane</keyword>
<keyword evidence="1" id="KW-1133">Transmembrane helix</keyword>
<reference evidence="2" key="1">
    <citation type="journal article" date="2015" name="Nature">
        <title>Complex archaea that bridge the gap between prokaryotes and eukaryotes.</title>
        <authorList>
            <person name="Spang A."/>
            <person name="Saw J.H."/>
            <person name="Jorgensen S.L."/>
            <person name="Zaremba-Niedzwiedzka K."/>
            <person name="Martijn J."/>
            <person name="Lind A.E."/>
            <person name="van Eijk R."/>
            <person name="Schleper C."/>
            <person name="Guy L."/>
            <person name="Ettema T.J."/>
        </authorList>
    </citation>
    <scope>NUCLEOTIDE SEQUENCE</scope>
</reference>
<dbReference type="AlphaFoldDB" id="A0A0F9JVP3"/>
<organism evidence="2">
    <name type="scientific">marine sediment metagenome</name>
    <dbReference type="NCBI Taxonomy" id="412755"/>
    <lineage>
        <taxon>unclassified sequences</taxon>
        <taxon>metagenomes</taxon>
        <taxon>ecological metagenomes</taxon>
    </lineage>
</organism>
<comment type="caution">
    <text evidence="2">The sequence shown here is derived from an EMBL/GenBank/DDBJ whole genome shotgun (WGS) entry which is preliminary data.</text>
</comment>
<evidence type="ECO:0000313" key="2">
    <source>
        <dbReference type="EMBL" id="KKM66531.1"/>
    </source>
</evidence>
<sequence length="70" mass="8052">MGKRRNEGFWSGLYGLVRRLTEGVIICIIIYVLLTNLSFTGTYTFNADKGINLLLKNFSWIVKQIPIWGK</sequence>
<keyword evidence="1" id="KW-0812">Transmembrane</keyword>